<evidence type="ECO:0000313" key="7">
    <source>
        <dbReference type="EMBL" id="VDK19915.1"/>
    </source>
</evidence>
<feature type="transmembrane region" description="Helical" evidence="5">
    <location>
        <begin position="66"/>
        <end position="83"/>
    </location>
</feature>
<dbReference type="PROSITE" id="PS00237">
    <property type="entry name" value="G_PROTEIN_RECEP_F1_1"/>
    <property type="match status" value="1"/>
</dbReference>
<reference evidence="7 8" key="2">
    <citation type="submission" date="2018-11" db="EMBL/GenBank/DDBJ databases">
        <authorList>
            <consortium name="Pathogen Informatics"/>
        </authorList>
    </citation>
    <scope>NUCLEOTIDE SEQUENCE [LARGE SCALE GENOMIC DNA]</scope>
</reference>
<keyword evidence="2 5" id="KW-0812">Transmembrane</keyword>
<keyword evidence="8" id="KW-1185">Reference proteome</keyword>
<dbReference type="InterPro" id="IPR019430">
    <property type="entry name" value="7TM_GPCR_serpentine_rcpt_Srx"/>
</dbReference>
<dbReference type="AlphaFoldDB" id="A0A0M3J4Q3"/>
<dbReference type="Gene3D" id="1.20.1070.10">
    <property type="entry name" value="Rhodopsin 7-helix transmembrane proteins"/>
    <property type="match status" value="1"/>
</dbReference>
<dbReference type="InterPro" id="IPR000276">
    <property type="entry name" value="GPCR_Rhodpsn"/>
</dbReference>
<evidence type="ECO:0000256" key="4">
    <source>
        <dbReference type="ARBA" id="ARBA00023136"/>
    </source>
</evidence>
<gene>
    <name evidence="7" type="ORF">ASIM_LOCUS2386</name>
</gene>
<reference evidence="9" key="1">
    <citation type="submission" date="2017-02" db="UniProtKB">
        <authorList>
            <consortium name="WormBaseParasite"/>
        </authorList>
    </citation>
    <scope>IDENTIFICATION</scope>
</reference>
<keyword evidence="3 5" id="KW-1133">Transmembrane helix</keyword>
<dbReference type="SUPFAM" id="SSF81321">
    <property type="entry name" value="Family A G protein-coupled receptor-like"/>
    <property type="match status" value="1"/>
</dbReference>
<proteinExistence type="predicted"/>
<dbReference type="CDD" id="cd00637">
    <property type="entry name" value="7tm_classA_rhodopsin-like"/>
    <property type="match status" value="1"/>
</dbReference>
<dbReference type="WBParaSite" id="ASIM_0000252501-mRNA-1">
    <property type="protein sequence ID" value="ASIM_0000252501-mRNA-1"/>
    <property type="gene ID" value="ASIM_0000252501"/>
</dbReference>
<evidence type="ECO:0000256" key="2">
    <source>
        <dbReference type="ARBA" id="ARBA00022692"/>
    </source>
</evidence>
<evidence type="ECO:0000313" key="9">
    <source>
        <dbReference type="WBParaSite" id="ASIM_0000252501-mRNA-1"/>
    </source>
</evidence>
<feature type="transmembrane region" description="Helical" evidence="5">
    <location>
        <begin position="28"/>
        <end position="54"/>
    </location>
</feature>
<protein>
    <submittedName>
        <fullName evidence="9">G_PROTEIN_RECEP_F1_2 domain-containing protein</fullName>
    </submittedName>
</protein>
<evidence type="ECO:0000259" key="6">
    <source>
        <dbReference type="PROSITE" id="PS50262"/>
    </source>
</evidence>
<evidence type="ECO:0000256" key="5">
    <source>
        <dbReference type="SAM" id="Phobius"/>
    </source>
</evidence>
<accession>A0A0M3J4Q3</accession>
<keyword evidence="4 5" id="KW-0472">Membrane</keyword>
<dbReference type="Pfam" id="PF10328">
    <property type="entry name" value="7TM_GPCR_Srx"/>
    <property type="match status" value="1"/>
</dbReference>
<dbReference type="PROSITE" id="PS50262">
    <property type="entry name" value="G_PROTEIN_RECEP_F1_2"/>
    <property type="match status" value="1"/>
</dbReference>
<dbReference type="GO" id="GO:0004930">
    <property type="term" value="F:G protein-coupled receptor activity"/>
    <property type="evidence" value="ECO:0007669"/>
    <property type="project" value="InterPro"/>
</dbReference>
<sequence length="130" mass="15309">MLARRHHTVPDCLAYRILSNTTGQLTILFYYAGIYTNILITINRCFVITWPALYQKYFDKSMTIRWIMIVWSLSFLQSCIYLIQFKRSLCIMALKASGACPISVTEQQQRRKRENRFFVQVIDSKCVLPL</sequence>
<name>A0A0M3J4Q3_ANISI</name>
<dbReference type="GO" id="GO:0016020">
    <property type="term" value="C:membrane"/>
    <property type="evidence" value="ECO:0007669"/>
    <property type="project" value="UniProtKB-SubCell"/>
</dbReference>
<dbReference type="InterPro" id="IPR017452">
    <property type="entry name" value="GPCR_Rhodpsn_7TM"/>
</dbReference>
<feature type="domain" description="G-protein coupled receptors family 1 profile" evidence="6">
    <location>
        <begin position="1"/>
        <end position="130"/>
    </location>
</feature>
<dbReference type="OrthoDB" id="5874085at2759"/>
<organism evidence="9">
    <name type="scientific">Anisakis simplex</name>
    <name type="common">Herring worm</name>
    <dbReference type="NCBI Taxonomy" id="6269"/>
    <lineage>
        <taxon>Eukaryota</taxon>
        <taxon>Metazoa</taxon>
        <taxon>Ecdysozoa</taxon>
        <taxon>Nematoda</taxon>
        <taxon>Chromadorea</taxon>
        <taxon>Rhabditida</taxon>
        <taxon>Spirurina</taxon>
        <taxon>Ascaridomorpha</taxon>
        <taxon>Ascaridoidea</taxon>
        <taxon>Anisakidae</taxon>
        <taxon>Anisakis</taxon>
        <taxon>Anisakis simplex complex</taxon>
    </lineage>
</organism>
<dbReference type="EMBL" id="UYRR01003149">
    <property type="protein sequence ID" value="VDK19915.1"/>
    <property type="molecule type" value="Genomic_DNA"/>
</dbReference>
<comment type="subcellular location">
    <subcellularLocation>
        <location evidence="1">Membrane</location>
    </subcellularLocation>
</comment>
<dbReference type="Proteomes" id="UP000267096">
    <property type="component" value="Unassembled WGS sequence"/>
</dbReference>
<evidence type="ECO:0000313" key="8">
    <source>
        <dbReference type="Proteomes" id="UP000267096"/>
    </source>
</evidence>
<evidence type="ECO:0000256" key="3">
    <source>
        <dbReference type="ARBA" id="ARBA00022989"/>
    </source>
</evidence>
<evidence type="ECO:0000256" key="1">
    <source>
        <dbReference type="ARBA" id="ARBA00004370"/>
    </source>
</evidence>